<keyword evidence="1" id="KW-1133">Transmembrane helix</keyword>
<protein>
    <submittedName>
        <fullName evidence="2">Uncharacterized protein</fullName>
    </submittedName>
</protein>
<organism evidence="2 3">
    <name type="scientific">Tegillarca granosa</name>
    <name type="common">Malaysian cockle</name>
    <name type="synonym">Anadara granosa</name>
    <dbReference type="NCBI Taxonomy" id="220873"/>
    <lineage>
        <taxon>Eukaryota</taxon>
        <taxon>Metazoa</taxon>
        <taxon>Spiralia</taxon>
        <taxon>Lophotrochozoa</taxon>
        <taxon>Mollusca</taxon>
        <taxon>Bivalvia</taxon>
        <taxon>Autobranchia</taxon>
        <taxon>Pteriomorphia</taxon>
        <taxon>Arcoida</taxon>
        <taxon>Arcoidea</taxon>
        <taxon>Arcidae</taxon>
        <taxon>Tegillarca</taxon>
    </lineage>
</organism>
<evidence type="ECO:0000313" key="2">
    <source>
        <dbReference type="EMBL" id="KAJ8318440.1"/>
    </source>
</evidence>
<feature type="transmembrane region" description="Helical" evidence="1">
    <location>
        <begin position="85"/>
        <end position="106"/>
    </location>
</feature>
<evidence type="ECO:0000313" key="3">
    <source>
        <dbReference type="Proteomes" id="UP001217089"/>
    </source>
</evidence>
<dbReference type="InterPro" id="IPR019169">
    <property type="entry name" value="Transmembrane_26"/>
</dbReference>
<comment type="caution">
    <text evidence="2">The sequence shown here is derived from an EMBL/GenBank/DDBJ whole genome shotgun (WGS) entry which is preliminary data.</text>
</comment>
<name>A0ABQ9FMF8_TEGGR</name>
<proteinExistence type="predicted"/>
<gene>
    <name evidence="2" type="ORF">KUTeg_003531</name>
</gene>
<reference evidence="2 3" key="1">
    <citation type="submission" date="2022-12" db="EMBL/GenBank/DDBJ databases">
        <title>Chromosome-level genome of Tegillarca granosa.</title>
        <authorList>
            <person name="Kim J."/>
        </authorList>
    </citation>
    <scope>NUCLEOTIDE SEQUENCE [LARGE SCALE GENOMIC DNA]</scope>
    <source>
        <strain evidence="2">Teg-2019</strain>
        <tissue evidence="2">Adductor muscle</tissue>
    </source>
</reference>
<keyword evidence="1" id="KW-0472">Membrane</keyword>
<feature type="transmembrane region" description="Helical" evidence="1">
    <location>
        <begin position="112"/>
        <end position="133"/>
    </location>
</feature>
<evidence type="ECO:0000256" key="1">
    <source>
        <dbReference type="SAM" id="Phobius"/>
    </source>
</evidence>
<keyword evidence="1" id="KW-0812">Transmembrane</keyword>
<dbReference type="Pfam" id="PF09772">
    <property type="entry name" value="Tmem26"/>
    <property type="match status" value="1"/>
</dbReference>
<dbReference type="Proteomes" id="UP001217089">
    <property type="component" value="Unassembled WGS sequence"/>
</dbReference>
<dbReference type="EMBL" id="JARBDR010000214">
    <property type="protein sequence ID" value="KAJ8318440.1"/>
    <property type="molecule type" value="Genomic_DNA"/>
</dbReference>
<feature type="transmembrane region" description="Helical" evidence="1">
    <location>
        <begin position="47"/>
        <end position="64"/>
    </location>
</feature>
<dbReference type="PANTHER" id="PTHR22168">
    <property type="entry name" value="TMEM26 PROTEIN"/>
    <property type="match status" value="1"/>
</dbReference>
<accession>A0ABQ9FMF8</accession>
<sequence length="179" mass="20577">MMIIFGRWLLPKGRISHSELSQLLLTFIGKACDITDFFQIFSETTAILSIWAISLFQFPFVLTATKISADSDPSLGLNLIFETEIWSILVHILMQEFPFMIIRWLIIIQFNVLNYSILFFALKNVLLLVMYIYRIYSILRPIVENANERKKEQPGSIATVSATSANNIVEVSEIDSEMF</sequence>
<keyword evidence="3" id="KW-1185">Reference proteome</keyword>